<evidence type="ECO:0000256" key="1">
    <source>
        <dbReference type="ARBA" id="ARBA00004651"/>
    </source>
</evidence>
<feature type="transmembrane region" description="Helical" evidence="7">
    <location>
        <begin position="162"/>
        <end position="184"/>
    </location>
</feature>
<evidence type="ECO:0000256" key="7">
    <source>
        <dbReference type="RuleBase" id="RU367016"/>
    </source>
</evidence>
<dbReference type="EMBL" id="JBHSON010000021">
    <property type="protein sequence ID" value="MFC5747354.1"/>
    <property type="molecule type" value="Genomic_DNA"/>
</dbReference>
<feature type="transmembrane region" description="Helical" evidence="7">
    <location>
        <begin position="190"/>
        <end position="210"/>
    </location>
</feature>
<gene>
    <name evidence="10" type="ORF">ACFPZN_17130</name>
</gene>
<feature type="transmembrane region" description="Helical" evidence="7">
    <location>
        <begin position="77"/>
        <end position="97"/>
    </location>
</feature>
<comment type="caution">
    <text evidence="10">The sequence shown here is derived from an EMBL/GenBank/DDBJ whole genome shotgun (WGS) entry which is preliminary data.</text>
</comment>
<dbReference type="InterPro" id="IPR032818">
    <property type="entry name" value="DedA-like"/>
</dbReference>
<keyword evidence="4 7" id="KW-0812">Transmembrane</keyword>
<accession>A0ABW0ZZL4</accession>
<evidence type="ECO:0000313" key="11">
    <source>
        <dbReference type="Proteomes" id="UP001596074"/>
    </source>
</evidence>
<evidence type="ECO:0000256" key="5">
    <source>
        <dbReference type="ARBA" id="ARBA00022989"/>
    </source>
</evidence>
<evidence type="ECO:0000313" key="10">
    <source>
        <dbReference type="EMBL" id="MFC5747354.1"/>
    </source>
</evidence>
<dbReference type="Proteomes" id="UP001596074">
    <property type="component" value="Unassembled WGS sequence"/>
</dbReference>
<evidence type="ECO:0000259" key="9">
    <source>
        <dbReference type="Pfam" id="PF09335"/>
    </source>
</evidence>
<evidence type="ECO:0000256" key="2">
    <source>
        <dbReference type="ARBA" id="ARBA00010792"/>
    </source>
</evidence>
<evidence type="ECO:0000256" key="6">
    <source>
        <dbReference type="ARBA" id="ARBA00023136"/>
    </source>
</evidence>
<dbReference type="PANTHER" id="PTHR30353:SF0">
    <property type="entry name" value="TRANSMEMBRANE PROTEIN"/>
    <property type="match status" value="1"/>
</dbReference>
<keyword evidence="3 7" id="KW-1003">Cell membrane</keyword>
<evidence type="ECO:0000256" key="4">
    <source>
        <dbReference type="ARBA" id="ARBA00022692"/>
    </source>
</evidence>
<keyword evidence="5 7" id="KW-1133">Transmembrane helix</keyword>
<name>A0ABW0ZZL4_9ACTN</name>
<dbReference type="PANTHER" id="PTHR30353">
    <property type="entry name" value="INNER MEMBRANE PROTEIN DEDA-RELATED"/>
    <property type="match status" value="1"/>
</dbReference>
<keyword evidence="11" id="KW-1185">Reference proteome</keyword>
<keyword evidence="6 7" id="KW-0472">Membrane</keyword>
<comment type="similarity">
    <text evidence="2 7">Belongs to the DedA family.</text>
</comment>
<dbReference type="InterPro" id="IPR032816">
    <property type="entry name" value="VTT_dom"/>
</dbReference>
<organism evidence="10 11">
    <name type="scientific">Actinomadura rugatobispora</name>
    <dbReference type="NCBI Taxonomy" id="1994"/>
    <lineage>
        <taxon>Bacteria</taxon>
        <taxon>Bacillati</taxon>
        <taxon>Actinomycetota</taxon>
        <taxon>Actinomycetes</taxon>
        <taxon>Streptosporangiales</taxon>
        <taxon>Thermomonosporaceae</taxon>
        <taxon>Actinomadura</taxon>
    </lineage>
</organism>
<dbReference type="RefSeq" id="WP_378282973.1">
    <property type="nucleotide sequence ID" value="NZ_JBHSON010000021.1"/>
</dbReference>
<sequence>MDPALVPLDLVEWLHPTPWLELFGAFATAGVIAVIFAETGLLFGCVLPGDSLLFTAGLLTAVPVAAEQEGTPLSLTWLMIGGPIAAVLGAQLGHWLGARYGRRLFDRPDSRIFRQEWAEKAEYYFARFGPARAVVLARFIPIVRTFLNPLAGMVGMSSRRFLLWNLVGAVIWTESLFLAGHLLGASVPGLQHYILPGIAVLLVLSMIPIAREMVRGRRGSGNGTNKNASEESRPSLSGDSYR</sequence>
<dbReference type="Pfam" id="PF09335">
    <property type="entry name" value="VTT_dom"/>
    <property type="match status" value="1"/>
</dbReference>
<comment type="subcellular location">
    <subcellularLocation>
        <location evidence="1 7">Cell membrane</location>
        <topology evidence="1 7">Multi-pass membrane protein</topology>
    </subcellularLocation>
</comment>
<proteinExistence type="inferred from homology"/>
<protein>
    <submittedName>
        <fullName evidence="10">DedA family protein</fullName>
    </submittedName>
</protein>
<feature type="region of interest" description="Disordered" evidence="8">
    <location>
        <begin position="217"/>
        <end position="242"/>
    </location>
</feature>
<feature type="transmembrane region" description="Helical" evidence="7">
    <location>
        <begin position="20"/>
        <end position="37"/>
    </location>
</feature>
<evidence type="ECO:0000256" key="3">
    <source>
        <dbReference type="ARBA" id="ARBA00022475"/>
    </source>
</evidence>
<feature type="transmembrane region" description="Helical" evidence="7">
    <location>
        <begin position="42"/>
        <end position="65"/>
    </location>
</feature>
<feature type="domain" description="VTT" evidence="9">
    <location>
        <begin position="47"/>
        <end position="181"/>
    </location>
</feature>
<reference evidence="11" key="1">
    <citation type="journal article" date="2019" name="Int. J. Syst. Evol. Microbiol.">
        <title>The Global Catalogue of Microorganisms (GCM) 10K type strain sequencing project: providing services to taxonomists for standard genome sequencing and annotation.</title>
        <authorList>
            <consortium name="The Broad Institute Genomics Platform"/>
            <consortium name="The Broad Institute Genome Sequencing Center for Infectious Disease"/>
            <person name="Wu L."/>
            <person name="Ma J."/>
        </authorList>
    </citation>
    <scope>NUCLEOTIDE SEQUENCE [LARGE SCALE GENOMIC DNA]</scope>
    <source>
        <strain evidence="11">KCTC 42087</strain>
    </source>
</reference>
<evidence type="ECO:0000256" key="8">
    <source>
        <dbReference type="SAM" id="MobiDB-lite"/>
    </source>
</evidence>